<dbReference type="AlphaFoldDB" id="A0A2A6C4R4"/>
<accession>A0A8R1Y7U8</accession>
<dbReference type="GO" id="GO:0043565">
    <property type="term" value="F:sequence-specific DNA binding"/>
    <property type="evidence" value="ECO:0007669"/>
    <property type="project" value="InterPro"/>
</dbReference>
<evidence type="ECO:0000313" key="1">
    <source>
        <dbReference type="EnsemblMetazoa" id="PPA05813.1"/>
    </source>
</evidence>
<dbReference type="SMART" id="SM00399">
    <property type="entry name" value="ZnF_C4"/>
    <property type="match status" value="1"/>
</dbReference>
<reference evidence="1" key="2">
    <citation type="submission" date="2022-06" db="UniProtKB">
        <authorList>
            <consortium name="EnsemblMetazoa"/>
        </authorList>
    </citation>
    <scope>IDENTIFICATION</scope>
    <source>
        <strain evidence="1">PS312</strain>
    </source>
</reference>
<reference evidence="2" key="1">
    <citation type="journal article" date="2008" name="Nat. Genet.">
        <title>The Pristionchus pacificus genome provides a unique perspective on nematode lifestyle and parasitism.</title>
        <authorList>
            <person name="Dieterich C."/>
            <person name="Clifton S.W."/>
            <person name="Schuster L.N."/>
            <person name="Chinwalla A."/>
            <person name="Delehaunty K."/>
            <person name="Dinkelacker I."/>
            <person name="Fulton L."/>
            <person name="Fulton R."/>
            <person name="Godfrey J."/>
            <person name="Minx P."/>
            <person name="Mitreva M."/>
            <person name="Roeseler W."/>
            <person name="Tian H."/>
            <person name="Witte H."/>
            <person name="Yang S.P."/>
            <person name="Wilson R.K."/>
            <person name="Sommer R.J."/>
        </authorList>
    </citation>
    <scope>NUCLEOTIDE SEQUENCE [LARGE SCALE GENOMIC DNA]</scope>
    <source>
        <strain evidence="2">PS312</strain>
    </source>
</reference>
<protein>
    <submittedName>
        <fullName evidence="1">Nuclear receptor</fullName>
    </submittedName>
</protein>
<dbReference type="PANTHER" id="PTHR46011">
    <property type="entry name" value="NUCLEAR HORMONE RECEPTOR FAMILY MEMBER NHR-86-RELATED"/>
    <property type="match status" value="1"/>
</dbReference>
<name>A0A2A6C4R4_PRIPA</name>
<gene>
    <name evidence="1" type="primary">WBGene00095367</name>
</gene>
<dbReference type="EnsemblMetazoa" id="PPA05813.1">
    <property type="protein sequence ID" value="PPA05813.1"/>
    <property type="gene ID" value="WBGene00095367"/>
</dbReference>
<dbReference type="InterPro" id="IPR035500">
    <property type="entry name" value="NHR-like_dom_sf"/>
</dbReference>
<dbReference type="SUPFAM" id="SSF57716">
    <property type="entry name" value="Glucocorticoid receptor-like (DNA-binding domain)"/>
    <property type="match status" value="1"/>
</dbReference>
<organism evidence="1 2">
    <name type="scientific">Pristionchus pacificus</name>
    <name type="common">Parasitic nematode worm</name>
    <dbReference type="NCBI Taxonomy" id="54126"/>
    <lineage>
        <taxon>Eukaryota</taxon>
        <taxon>Metazoa</taxon>
        <taxon>Ecdysozoa</taxon>
        <taxon>Nematoda</taxon>
        <taxon>Chromadorea</taxon>
        <taxon>Rhabditida</taxon>
        <taxon>Rhabditina</taxon>
        <taxon>Diplogasteromorpha</taxon>
        <taxon>Diplogasteroidea</taxon>
        <taxon>Neodiplogasteridae</taxon>
        <taxon>Pristionchus</taxon>
    </lineage>
</organism>
<dbReference type="SMART" id="SM00430">
    <property type="entry name" value="HOLI"/>
    <property type="match status" value="1"/>
</dbReference>
<dbReference type="GO" id="GO:0005634">
    <property type="term" value="C:nucleus"/>
    <property type="evidence" value="ECO:0000318"/>
    <property type="project" value="GO_Central"/>
</dbReference>
<proteinExistence type="predicted"/>
<dbReference type="Pfam" id="PF00105">
    <property type="entry name" value="zf-C4"/>
    <property type="match status" value="1"/>
</dbReference>
<dbReference type="InterPro" id="IPR013088">
    <property type="entry name" value="Znf_NHR/GATA"/>
</dbReference>
<keyword evidence="2" id="KW-1185">Reference proteome</keyword>
<dbReference type="SUPFAM" id="SSF48508">
    <property type="entry name" value="Nuclear receptor ligand-binding domain"/>
    <property type="match status" value="1"/>
</dbReference>
<dbReference type="Gene3D" id="1.10.565.10">
    <property type="entry name" value="Retinoid X Receptor"/>
    <property type="match status" value="1"/>
</dbReference>
<dbReference type="Proteomes" id="UP000005239">
    <property type="component" value="Unassembled WGS sequence"/>
</dbReference>
<sequence length="462" mass="52988">MRVETGREKEKSDRQKNHFEMGSKRRFIATMECVICAGPLTYRYMEVNSCRACAVFYKRTIASKSLVKCKSGDENCLQVNPTCRLCRFTKIEDLLKKAADNSTLMIPQATSEKEVETSTFISHESHTRFRIKNRAQMQDPKSACRLCRFTRMNEILTNASGDTEMKLTDDVGGKKASDIETSTFINHESFYECEPSTSQTPLLDKLRKGYSLMCLIRHGGELGTRTKVEEAMEIKSGNLILVPATYATFPMHGKTCKEAMKAFANHTFEDFRELDEESKEFIVRTSHGVMNSLDATYRSMHHFPGNDEIRTPGYTTYVRAKEIERFFADCPDDVDTVKIAGQVSSSNLAFIKIVKDGDFSEIRKSLETSVSVARRYYRRIKPTDYEFLALLGLALWNDEISNLNEKVLKIAMANRALVMRELHSYYAQRGISNYAKNASRLHEDFELYRLMNLFKDYLDKNS</sequence>
<dbReference type="Gene3D" id="3.30.50.10">
    <property type="entry name" value="Erythroid Transcription Factor GATA-1, subunit A"/>
    <property type="match status" value="1"/>
</dbReference>
<dbReference type="PROSITE" id="PS51030">
    <property type="entry name" value="NUCLEAR_REC_DBD_2"/>
    <property type="match status" value="1"/>
</dbReference>
<dbReference type="PROSITE" id="PS51843">
    <property type="entry name" value="NR_LBD"/>
    <property type="match status" value="1"/>
</dbReference>
<dbReference type="InterPro" id="IPR000536">
    <property type="entry name" value="Nucl_hrmn_rcpt_lig-bd"/>
</dbReference>
<dbReference type="GO" id="GO:0003700">
    <property type="term" value="F:DNA-binding transcription factor activity"/>
    <property type="evidence" value="ECO:0000318"/>
    <property type="project" value="GO_Central"/>
</dbReference>
<dbReference type="InterPro" id="IPR001628">
    <property type="entry name" value="Znf_hrmn_rcpt"/>
</dbReference>
<dbReference type="Pfam" id="PF00104">
    <property type="entry name" value="Hormone_recep"/>
    <property type="match status" value="1"/>
</dbReference>
<evidence type="ECO:0000313" key="2">
    <source>
        <dbReference type="Proteomes" id="UP000005239"/>
    </source>
</evidence>
<dbReference type="GO" id="GO:0008270">
    <property type="term" value="F:zinc ion binding"/>
    <property type="evidence" value="ECO:0007669"/>
    <property type="project" value="InterPro"/>
</dbReference>
<accession>A0A2A6C4R4</accession>
<dbReference type="PANTHER" id="PTHR46011:SF6">
    <property type="entry name" value="HIGH ZINC ACTIVATED NUCLEAR RECEPTOR PROTEIN"/>
    <property type="match status" value="1"/>
</dbReference>